<feature type="transmembrane region" description="Helical" evidence="1">
    <location>
        <begin position="230"/>
        <end position="252"/>
    </location>
</feature>
<feature type="transmembrane region" description="Helical" evidence="1">
    <location>
        <begin position="200"/>
        <end position="223"/>
    </location>
</feature>
<feature type="transmembrane region" description="Helical" evidence="1">
    <location>
        <begin position="457"/>
        <end position="477"/>
    </location>
</feature>
<dbReference type="EMBL" id="JAJFZP010000003">
    <property type="protein sequence ID" value="MCC3267943.1"/>
    <property type="molecule type" value="Genomic_DNA"/>
</dbReference>
<dbReference type="AlphaFoldDB" id="A0A9X1S4N0"/>
<feature type="transmembrane region" description="Helical" evidence="1">
    <location>
        <begin position="388"/>
        <end position="410"/>
    </location>
</feature>
<dbReference type="RefSeq" id="WP_227906385.1">
    <property type="nucleotide sequence ID" value="NZ_CP095461.1"/>
</dbReference>
<name>A0A9X1S4N0_9MICC</name>
<sequence>MAHRQRPGGSYMDWLSAAPALMIALLILIIPGFAVGLVLRIRTFDAIALAPLITVTLISLSAIVASIIGLPWNIGVVAAATVVALLIAFVFRLAEGRLRPAPRTRQETPFSRELLYAGAALIAFLLIGWQVARVIGVPENFSQTFDNNFHLNAVRYVLETADASSLTLNSMTSGDQPATFYPAAWHGLTALVIQLSGAQLTVGVSAVSIAIAAAVWPLSLLFAVRQLARLVPAAVLGAGILAGSFAAFPLLLLDFGVLYPNLLSLAMVPAGLALGAIVLKQAPAAVLDAPRAWLLAALTLPGIAVSHPNGIMTLIALALPVLVSAYVFHLRDLATSKATPARYVLPTVLFAAAWGIVIVLWNVVRPAPEDAFWGNVQTVPRAVGEALLLGPLGAPAAWTVSILVIVGIVACFRQPRLLWVAGSFAVAVALFAVSSGTPISDTRMFLTGVWYNDSQRLAAVLPLAAAPLAVLGLNLILKPLTVFAGTAIGRSRMSGTAAAATSAVLAVVPALMLFPLTQGNSMDTEIARARVNYIPTDTASLLTNDELEMIDELDELTPEDAVIAVNPWTGGALAYALGDRETTHKHIFSTSTPELEIIDASLKDAGDTPGVCEAVEATGVGYVLDFGDQEVHGGDHPYPGLDELETDDDFKLISSVGDVRLYEFVGC</sequence>
<evidence type="ECO:0000256" key="1">
    <source>
        <dbReference type="SAM" id="Phobius"/>
    </source>
</evidence>
<feature type="transmembrane region" description="Helical" evidence="1">
    <location>
        <begin position="497"/>
        <end position="516"/>
    </location>
</feature>
<protein>
    <submittedName>
        <fullName evidence="2">Uncharacterized protein</fullName>
    </submittedName>
</protein>
<feature type="transmembrane region" description="Helical" evidence="1">
    <location>
        <begin position="20"/>
        <end position="39"/>
    </location>
</feature>
<feature type="transmembrane region" description="Helical" evidence="1">
    <location>
        <begin position="343"/>
        <end position="364"/>
    </location>
</feature>
<dbReference type="Pfam" id="PF20176">
    <property type="entry name" value="DUF6541"/>
    <property type="match status" value="1"/>
</dbReference>
<organism evidence="2 3">
    <name type="scientific">Arthrobacter gengyunqii</name>
    <dbReference type="NCBI Taxonomy" id="2886940"/>
    <lineage>
        <taxon>Bacteria</taxon>
        <taxon>Bacillati</taxon>
        <taxon>Actinomycetota</taxon>
        <taxon>Actinomycetes</taxon>
        <taxon>Micrococcales</taxon>
        <taxon>Micrococcaceae</taxon>
        <taxon>Arthrobacter</taxon>
    </lineage>
</organism>
<comment type="caution">
    <text evidence="2">The sequence shown here is derived from an EMBL/GenBank/DDBJ whole genome shotgun (WGS) entry which is preliminary data.</text>
</comment>
<feature type="transmembrane region" description="Helical" evidence="1">
    <location>
        <begin position="417"/>
        <end position="437"/>
    </location>
</feature>
<gene>
    <name evidence="2" type="ORF">LJ751_01015</name>
</gene>
<reference evidence="2" key="1">
    <citation type="submission" date="2021-10" db="EMBL/GenBank/DDBJ databases">
        <title>Novel species in genus Arthrobacter.</title>
        <authorList>
            <person name="Liu Y."/>
        </authorList>
    </citation>
    <scope>NUCLEOTIDE SEQUENCE</scope>
    <source>
        <strain evidence="2">Zg-Y809</strain>
    </source>
</reference>
<evidence type="ECO:0000313" key="2">
    <source>
        <dbReference type="EMBL" id="MCC3267943.1"/>
    </source>
</evidence>
<feature type="transmembrane region" description="Helical" evidence="1">
    <location>
        <begin position="114"/>
        <end position="132"/>
    </location>
</feature>
<proteinExistence type="predicted"/>
<dbReference type="Proteomes" id="UP001139264">
    <property type="component" value="Unassembled WGS sequence"/>
</dbReference>
<evidence type="ECO:0000313" key="3">
    <source>
        <dbReference type="Proteomes" id="UP001139264"/>
    </source>
</evidence>
<accession>A0A9X1S4N0</accession>
<feature type="transmembrane region" description="Helical" evidence="1">
    <location>
        <begin position="286"/>
        <end position="305"/>
    </location>
</feature>
<feature type="transmembrane region" description="Helical" evidence="1">
    <location>
        <begin position="258"/>
        <end position="279"/>
    </location>
</feature>
<feature type="transmembrane region" description="Helical" evidence="1">
    <location>
        <begin position="74"/>
        <end position="94"/>
    </location>
</feature>
<feature type="transmembrane region" description="Helical" evidence="1">
    <location>
        <begin position="46"/>
        <end position="68"/>
    </location>
</feature>
<feature type="transmembrane region" description="Helical" evidence="1">
    <location>
        <begin position="311"/>
        <end position="331"/>
    </location>
</feature>
<keyword evidence="1" id="KW-1133">Transmembrane helix</keyword>
<keyword evidence="1" id="KW-0472">Membrane</keyword>
<dbReference type="InterPro" id="IPR046671">
    <property type="entry name" value="DUF6541"/>
</dbReference>
<keyword evidence="1" id="KW-0812">Transmembrane</keyword>